<proteinExistence type="predicted"/>
<dbReference type="AlphaFoldDB" id="A0A1B6NS67"/>
<name>A0A1B6NS67_9ZZZZ</name>
<comment type="caution">
    <text evidence="1">The sequence shown here is derived from an EMBL/GenBank/DDBJ whole genome shotgun (WGS) entry which is preliminary data.</text>
</comment>
<gene>
    <name evidence="1" type="ORF">MGSAQ_002179</name>
</gene>
<dbReference type="EMBL" id="AYSL01001226">
    <property type="protein sequence ID" value="KTF06325.1"/>
    <property type="molecule type" value="Genomic_DNA"/>
</dbReference>
<feature type="non-terminal residue" evidence="1">
    <location>
        <position position="1"/>
    </location>
</feature>
<sequence>AWRASLAANGLAAVLGQGRGIVTAPPATAARIITGALQCVKFE</sequence>
<accession>A0A1B6NS67</accession>
<organism evidence="1">
    <name type="scientific">marine sediment metagenome</name>
    <dbReference type="NCBI Taxonomy" id="412755"/>
    <lineage>
        <taxon>unclassified sequences</taxon>
        <taxon>metagenomes</taxon>
        <taxon>ecological metagenomes</taxon>
    </lineage>
</organism>
<evidence type="ECO:0000313" key="1">
    <source>
        <dbReference type="EMBL" id="KTF06325.1"/>
    </source>
</evidence>
<reference evidence="1" key="1">
    <citation type="submission" date="2013-11" db="EMBL/GenBank/DDBJ databases">
        <title>Microbial diversity, functional groups and degradation webs in Northern and Southern Mediterranean and Red Sea marine crude oil polluted sites.</title>
        <authorList>
            <person name="Daffonchio D."/>
            <person name="Mapelli F."/>
            <person name="Ferrer M."/>
            <person name="Richter M."/>
            <person name="Cherif A."/>
            <person name="Malkawi H.I."/>
            <person name="Yakimov M.M."/>
            <person name="Abdel-Fattah Y.R."/>
            <person name="Blaghen M."/>
            <person name="Golyshin P.N."/>
            <person name="Kalogerakis N."/>
            <person name="Boon N."/>
            <person name="Magagnini M."/>
            <person name="Fava F."/>
        </authorList>
    </citation>
    <scope>NUCLEOTIDE SEQUENCE</scope>
</reference>
<protein>
    <submittedName>
        <fullName evidence="1">Uncharacterized protein</fullName>
    </submittedName>
</protein>